<evidence type="ECO:0000259" key="6">
    <source>
        <dbReference type="Pfam" id="PF00675"/>
    </source>
</evidence>
<organism evidence="8">
    <name type="scientific">marine sediment metagenome</name>
    <dbReference type="NCBI Taxonomy" id="412755"/>
    <lineage>
        <taxon>unclassified sequences</taxon>
        <taxon>metagenomes</taxon>
        <taxon>ecological metagenomes</taxon>
    </lineage>
</organism>
<evidence type="ECO:0000256" key="4">
    <source>
        <dbReference type="ARBA" id="ARBA00022833"/>
    </source>
</evidence>
<dbReference type="InterPro" id="IPR011765">
    <property type="entry name" value="Pept_M16_N"/>
</dbReference>
<evidence type="ECO:0000259" key="7">
    <source>
        <dbReference type="Pfam" id="PF05193"/>
    </source>
</evidence>
<accession>X0X9U1</accession>
<dbReference type="PANTHER" id="PTHR43690:SF17">
    <property type="entry name" value="PROTEIN YHJJ"/>
    <property type="match status" value="1"/>
</dbReference>
<keyword evidence="5" id="KW-0482">Metalloprotease</keyword>
<evidence type="ECO:0000256" key="1">
    <source>
        <dbReference type="ARBA" id="ARBA00007261"/>
    </source>
</evidence>
<evidence type="ECO:0000256" key="2">
    <source>
        <dbReference type="ARBA" id="ARBA00022670"/>
    </source>
</evidence>
<evidence type="ECO:0000256" key="5">
    <source>
        <dbReference type="ARBA" id="ARBA00023049"/>
    </source>
</evidence>
<sequence>RTGGNSNAYTSFDQTVYHETLPANQLELALWLEAERMAFLKIDQENFDTERKVVEEEYRRGKEVPYGDMPDKILAEVFKEHPYRWSTIGNIGHLRAASVQELRGFWNMFYVPNNATLVIVGGVKHEDAQGLAKKYFGWITPGPEPPRITIREPLPTEARSVVLKEKNAPTPLVGILYRGVPVGHEDGPALQMMATILAGGESSRVYRDLVAEQQLAAFAGGGAFSFEQDGIVGVGAALPPLGGDSSKALQALE</sequence>
<evidence type="ECO:0008006" key="9">
    <source>
        <dbReference type="Google" id="ProtNLM"/>
    </source>
</evidence>
<dbReference type="PANTHER" id="PTHR43690">
    <property type="entry name" value="NARDILYSIN"/>
    <property type="match status" value="1"/>
</dbReference>
<dbReference type="SUPFAM" id="SSF63411">
    <property type="entry name" value="LuxS/MPP-like metallohydrolase"/>
    <property type="match status" value="2"/>
</dbReference>
<feature type="non-terminal residue" evidence="8">
    <location>
        <position position="1"/>
    </location>
</feature>
<reference evidence="8" key="1">
    <citation type="journal article" date="2014" name="Front. Microbiol.">
        <title>High frequency of phylogenetically diverse reductive dehalogenase-homologous genes in deep subseafloor sedimentary metagenomes.</title>
        <authorList>
            <person name="Kawai M."/>
            <person name="Futagami T."/>
            <person name="Toyoda A."/>
            <person name="Takaki Y."/>
            <person name="Nishi S."/>
            <person name="Hori S."/>
            <person name="Arai W."/>
            <person name="Tsubouchi T."/>
            <person name="Morono Y."/>
            <person name="Uchiyama I."/>
            <person name="Ito T."/>
            <person name="Fujiyama A."/>
            <person name="Inagaki F."/>
            <person name="Takami H."/>
        </authorList>
    </citation>
    <scope>NUCLEOTIDE SEQUENCE</scope>
    <source>
        <strain evidence="8">Expedition CK06-06</strain>
    </source>
</reference>
<proteinExistence type="inferred from homology"/>
<dbReference type="Pfam" id="PF05193">
    <property type="entry name" value="Peptidase_M16_C"/>
    <property type="match status" value="1"/>
</dbReference>
<protein>
    <recommendedName>
        <fullName evidence="9">Peptidase M16 C-terminal domain-containing protein</fullName>
    </recommendedName>
</protein>
<keyword evidence="2" id="KW-0645">Protease</keyword>
<feature type="domain" description="Peptidase M16 N-terminal" evidence="6">
    <location>
        <begin position="2"/>
        <end position="87"/>
    </location>
</feature>
<keyword evidence="4" id="KW-0862">Zinc</keyword>
<dbReference type="GO" id="GO:0006508">
    <property type="term" value="P:proteolysis"/>
    <property type="evidence" value="ECO:0007669"/>
    <property type="project" value="UniProtKB-KW"/>
</dbReference>
<comment type="similarity">
    <text evidence="1">Belongs to the peptidase M16 family.</text>
</comment>
<dbReference type="GO" id="GO:0008237">
    <property type="term" value="F:metallopeptidase activity"/>
    <property type="evidence" value="ECO:0007669"/>
    <property type="project" value="UniProtKB-KW"/>
</dbReference>
<dbReference type="EMBL" id="BARS01041549">
    <property type="protein sequence ID" value="GAG33438.1"/>
    <property type="molecule type" value="Genomic_DNA"/>
</dbReference>
<dbReference type="GO" id="GO:0046872">
    <property type="term" value="F:metal ion binding"/>
    <property type="evidence" value="ECO:0007669"/>
    <property type="project" value="InterPro"/>
</dbReference>
<evidence type="ECO:0000256" key="3">
    <source>
        <dbReference type="ARBA" id="ARBA00022801"/>
    </source>
</evidence>
<comment type="caution">
    <text evidence="8">The sequence shown here is derived from an EMBL/GenBank/DDBJ whole genome shotgun (WGS) entry which is preliminary data.</text>
</comment>
<evidence type="ECO:0000313" key="8">
    <source>
        <dbReference type="EMBL" id="GAG33438.1"/>
    </source>
</evidence>
<dbReference type="Gene3D" id="3.30.830.10">
    <property type="entry name" value="Metalloenzyme, LuxS/M16 peptidase-like"/>
    <property type="match status" value="2"/>
</dbReference>
<dbReference type="AlphaFoldDB" id="X0X9U1"/>
<feature type="non-terminal residue" evidence="8">
    <location>
        <position position="253"/>
    </location>
</feature>
<keyword evidence="3" id="KW-0378">Hydrolase</keyword>
<name>X0X9U1_9ZZZZ</name>
<gene>
    <name evidence="8" type="ORF">S01H1_63174</name>
</gene>
<dbReference type="InterPro" id="IPR007863">
    <property type="entry name" value="Peptidase_M16_C"/>
</dbReference>
<dbReference type="InterPro" id="IPR050626">
    <property type="entry name" value="Peptidase_M16"/>
</dbReference>
<feature type="domain" description="Peptidase M16 C-terminal" evidence="7">
    <location>
        <begin position="98"/>
        <end position="251"/>
    </location>
</feature>
<dbReference type="Pfam" id="PF00675">
    <property type="entry name" value="Peptidase_M16"/>
    <property type="match status" value="1"/>
</dbReference>
<dbReference type="InterPro" id="IPR011249">
    <property type="entry name" value="Metalloenz_LuxS/M16"/>
</dbReference>